<keyword evidence="6" id="KW-0693">Viral RNA replication</keyword>
<evidence type="ECO:0000259" key="10">
    <source>
        <dbReference type="PROSITE" id="PS50522"/>
    </source>
</evidence>
<keyword evidence="9" id="KW-0460">Magnesium</keyword>
<dbReference type="Proteomes" id="UP000677446">
    <property type="component" value="Segment"/>
</dbReference>
<keyword evidence="3" id="KW-0808">Transferase</keyword>
<evidence type="ECO:0000256" key="6">
    <source>
        <dbReference type="ARBA" id="ARBA00022953"/>
    </source>
</evidence>
<sequence>MAISSAVLWDSIHDDVCRSLPGFDGSVVQTSGRPAFDFISRPDTTFRQFAAAALLRSIVKKFQDEIDQDEADRAAESAFNDAERANEVWQLRNDQLGPYDSMLIGEFKKTLYDFFTVEGDSLLSMAAIEQHVDFGPGSSPGVDDESFITKIGHCQLTAEGQILVDWFYNWVRNSEARIDAEIGRMLSFGPAIVEKGCKISLVPKTAKISRLVKSEMPLNMFFQKGIQAVLVQRLHSFFGVDLSTQPRFNAELARRGSLPGGSYCTIDLKGASDYMSREMCKTFIPASSFQWMDITRGKTIKSEVKDCGYLNVTYNPLYMMCTMGNAFCFPLQTAIFASVVIASYKCLGLPIRYNRNTTELVSCPADGSYHLAIQTAKEIGNFGVFGDDIIVVEEAYPTVLRLLRALGFIPNMDKTFSAETGNFRESCGSDFFFGYPVRGVYCKSLKTMQDRYALINSLVDWSAQHDISLAGTIRLLTDSVERVEVPPWENPDSGIRMPLSCVCTSDVYISVARKPAAVKLGACSSLEQPRLREMTRWAPPSVTGSYLYKRYVPIADKVDVSTQAAFEKTKYLNYGALFLSAVKGACRGGFVGYRSKRGHTNYKARYGVAPSWDYAVPGSVPAVNWNAWKQVCEGVLIQER</sequence>
<dbReference type="EMBL" id="BK013629">
    <property type="protein sequence ID" value="DAD50798.1"/>
    <property type="molecule type" value="Genomic_RNA"/>
</dbReference>
<evidence type="ECO:0000256" key="8">
    <source>
        <dbReference type="ARBA" id="ARBA00048744"/>
    </source>
</evidence>
<dbReference type="GO" id="GO:0046872">
    <property type="term" value="F:metal ion binding"/>
    <property type="evidence" value="ECO:0007669"/>
    <property type="project" value="UniProtKB-KW"/>
</dbReference>
<feature type="binding site" evidence="9">
    <location>
        <position position="267"/>
    </location>
    <ligand>
        <name>Mg(2+)</name>
        <dbReference type="ChEBI" id="CHEBI:18420"/>
        <label>2</label>
    </ligand>
</feature>
<evidence type="ECO:0000256" key="5">
    <source>
        <dbReference type="ARBA" id="ARBA00022741"/>
    </source>
</evidence>
<gene>
    <name evidence="11" type="primary">SRR5466364_1_3</name>
</gene>
<feature type="domain" description="RdRp catalytic" evidence="10">
    <location>
        <begin position="252"/>
        <end position="421"/>
    </location>
</feature>
<evidence type="ECO:0000313" key="12">
    <source>
        <dbReference type="Proteomes" id="UP000677446"/>
    </source>
</evidence>
<name>A0A8S5KYE6_9VIRU</name>
<evidence type="ECO:0000256" key="7">
    <source>
        <dbReference type="ARBA" id="ARBA00030248"/>
    </source>
</evidence>
<dbReference type="Pfam" id="PF03431">
    <property type="entry name" value="RNA_replicase_B"/>
    <property type="match status" value="2"/>
</dbReference>
<organism evidence="11 12">
    <name type="scientific">ssRNA phage SRR5466364_1</name>
    <dbReference type="NCBI Taxonomy" id="2786395"/>
    <lineage>
        <taxon>Viruses</taxon>
        <taxon>Riboviria</taxon>
        <taxon>Orthornavirae</taxon>
        <taxon>Lenarviricota</taxon>
        <taxon>Leviviricetes</taxon>
        <taxon>Norzivirales</taxon>
        <taxon>Atkinsviridae</taxon>
        <taxon>Aldormivirus</taxon>
        <taxon>Aldormivirus luticola</taxon>
        <taxon>Qeihnovirus luticola</taxon>
    </lineage>
</organism>
<dbReference type="InterPro" id="IPR005093">
    <property type="entry name" value="RNArep_beta"/>
</dbReference>
<evidence type="ECO:0000256" key="4">
    <source>
        <dbReference type="ARBA" id="ARBA00022695"/>
    </source>
</evidence>
<keyword evidence="12" id="KW-1185">Reference proteome</keyword>
<comment type="cofactor">
    <cofactor evidence="9">
        <name>Mg(2+)</name>
        <dbReference type="ChEBI" id="CHEBI:18420"/>
    </cofactor>
    <text evidence="9">Binds 2 Mg(2+) per subunit.</text>
</comment>
<evidence type="ECO:0000256" key="3">
    <source>
        <dbReference type="ARBA" id="ARBA00022679"/>
    </source>
</evidence>
<dbReference type="InterPro" id="IPR007096">
    <property type="entry name" value="RNA-dir_Rpol_cat_phage"/>
</dbReference>
<dbReference type="RefSeq" id="YP_010768918.1">
    <property type="nucleotide sequence ID" value="NC_073826.1"/>
</dbReference>
<proteinExistence type="predicted"/>
<protein>
    <recommendedName>
        <fullName evidence="1">RNA-directed RNA polymerase</fullName>
        <ecNumber evidence="1">2.7.7.48</ecNumber>
    </recommendedName>
    <alternativeName>
        <fullName evidence="7">RNA replicase beta chain</fullName>
    </alternativeName>
</protein>
<evidence type="ECO:0000256" key="2">
    <source>
        <dbReference type="ARBA" id="ARBA00022484"/>
    </source>
</evidence>
<dbReference type="GO" id="GO:0039694">
    <property type="term" value="P:viral RNA genome replication"/>
    <property type="evidence" value="ECO:0007669"/>
    <property type="project" value="InterPro"/>
</dbReference>
<accession>A0A8S5KYE6</accession>
<keyword evidence="9" id="KW-0479">Metal-binding</keyword>
<feature type="binding site" evidence="9">
    <location>
        <position position="388"/>
    </location>
    <ligand>
        <name>Mg(2+)</name>
        <dbReference type="ChEBI" id="CHEBI:18420"/>
        <label>2</label>
    </ligand>
</feature>
<dbReference type="GO" id="GO:0003968">
    <property type="term" value="F:RNA-directed RNA polymerase activity"/>
    <property type="evidence" value="ECO:0007669"/>
    <property type="project" value="UniProtKB-KW"/>
</dbReference>
<keyword evidence="2 11" id="KW-0696">RNA-directed RNA polymerase</keyword>
<dbReference type="EC" id="2.7.7.48" evidence="1"/>
<comment type="catalytic activity">
    <reaction evidence="8">
        <text>RNA(n) + a ribonucleoside 5'-triphosphate = RNA(n+1) + diphosphate</text>
        <dbReference type="Rhea" id="RHEA:21248"/>
        <dbReference type="Rhea" id="RHEA-COMP:14527"/>
        <dbReference type="Rhea" id="RHEA-COMP:17342"/>
        <dbReference type="ChEBI" id="CHEBI:33019"/>
        <dbReference type="ChEBI" id="CHEBI:61557"/>
        <dbReference type="ChEBI" id="CHEBI:140395"/>
        <dbReference type="EC" id="2.7.7.48"/>
    </reaction>
</comment>
<evidence type="ECO:0000256" key="9">
    <source>
        <dbReference type="PIRSR" id="PIRSR605093-1"/>
    </source>
</evidence>
<evidence type="ECO:0000313" key="11">
    <source>
        <dbReference type="EMBL" id="DAD50798.1"/>
    </source>
</evidence>
<dbReference type="GO" id="GO:0000166">
    <property type="term" value="F:nucleotide binding"/>
    <property type="evidence" value="ECO:0007669"/>
    <property type="project" value="UniProtKB-KW"/>
</dbReference>
<dbReference type="KEGG" id="vg:80397144"/>
<keyword evidence="4" id="KW-0548">Nucleotidyltransferase</keyword>
<dbReference type="PROSITE" id="PS50522">
    <property type="entry name" value="RDRP_PHAGE"/>
    <property type="match status" value="1"/>
</dbReference>
<dbReference type="GeneID" id="80397144"/>
<feature type="binding site" evidence="9">
    <location>
        <position position="387"/>
    </location>
    <ligand>
        <name>Mg(2+)</name>
        <dbReference type="ChEBI" id="CHEBI:18420"/>
        <label>2</label>
    </ligand>
</feature>
<keyword evidence="5" id="KW-0547">Nucleotide-binding</keyword>
<reference evidence="11" key="1">
    <citation type="submission" date="2020-09" db="EMBL/GenBank/DDBJ databases">
        <title>Leviviricetes taxonomy.</title>
        <authorList>
            <person name="Stockdale S.R."/>
            <person name="Callanan J."/>
            <person name="Adriaenssens E.M."/>
            <person name="Kuhn J.H."/>
            <person name="Rumnieks J."/>
            <person name="Shkoporov A."/>
            <person name="Draper L.A."/>
            <person name="Ross P."/>
            <person name="Hill C."/>
        </authorList>
    </citation>
    <scope>NUCLEOTIDE SEQUENCE</scope>
</reference>
<evidence type="ECO:0000256" key="1">
    <source>
        <dbReference type="ARBA" id="ARBA00012494"/>
    </source>
</evidence>